<evidence type="ECO:0000313" key="2">
    <source>
        <dbReference type="Proteomes" id="UP000481421"/>
    </source>
</evidence>
<keyword evidence="2" id="KW-1185">Reference proteome</keyword>
<name>A0A6B3RNH5_9RHOB</name>
<dbReference type="RefSeq" id="WP_164613557.1">
    <property type="nucleotide sequence ID" value="NZ_JAAIKE010000005.1"/>
</dbReference>
<accession>A0A6B3RNH5</accession>
<organism evidence="1 2">
    <name type="scientific">Pseudotabrizicola algicola</name>
    <dbReference type="NCBI Taxonomy" id="2709381"/>
    <lineage>
        <taxon>Bacteria</taxon>
        <taxon>Pseudomonadati</taxon>
        <taxon>Pseudomonadota</taxon>
        <taxon>Alphaproteobacteria</taxon>
        <taxon>Rhodobacterales</taxon>
        <taxon>Paracoccaceae</taxon>
        <taxon>Pseudotabrizicola</taxon>
    </lineage>
</organism>
<dbReference type="EMBL" id="JAAIKE010000005">
    <property type="protein sequence ID" value="NEX47637.1"/>
    <property type="molecule type" value="Genomic_DNA"/>
</dbReference>
<protein>
    <submittedName>
        <fullName evidence="1">Uncharacterized protein</fullName>
    </submittedName>
</protein>
<comment type="caution">
    <text evidence="1">The sequence shown here is derived from an EMBL/GenBank/DDBJ whole genome shotgun (WGS) entry which is preliminary data.</text>
</comment>
<proteinExistence type="predicted"/>
<dbReference type="AlphaFoldDB" id="A0A6B3RNH5"/>
<gene>
    <name evidence="1" type="ORF">G3572_15600</name>
</gene>
<reference evidence="1 2" key="1">
    <citation type="submission" date="2020-02" db="EMBL/GenBank/DDBJ databases">
        <title>Rhodobacter algicola sp. nov., isolated from microalga culture.</title>
        <authorList>
            <person name="Park C.-Y."/>
        </authorList>
    </citation>
    <scope>NUCLEOTIDE SEQUENCE [LARGE SCALE GENOMIC DNA]</scope>
    <source>
        <strain evidence="1 2">ETT8</strain>
    </source>
</reference>
<evidence type="ECO:0000313" key="1">
    <source>
        <dbReference type="EMBL" id="NEX47637.1"/>
    </source>
</evidence>
<dbReference type="Proteomes" id="UP000481421">
    <property type="component" value="Unassembled WGS sequence"/>
</dbReference>
<sequence>MMMLGVPQTWATAMGHLQAALDARAQMRDRTVTQAERDSATARYTHSVDALVDALHRCMSNQLLGRITLWLARGGWF</sequence>